<dbReference type="RefSeq" id="WP_284913709.1">
    <property type="nucleotide sequence ID" value="NZ_CP126980.1"/>
</dbReference>
<name>A0ABY8W7W0_9ACTN</name>
<dbReference type="EMBL" id="CP126980">
    <property type="protein sequence ID" value="WIM92503.1"/>
    <property type="molecule type" value="Genomic_DNA"/>
</dbReference>
<feature type="chain" id="PRO_5046644702" evidence="1">
    <location>
        <begin position="33"/>
        <end position="330"/>
    </location>
</feature>
<protein>
    <submittedName>
        <fullName evidence="2">Uncharacterized protein</fullName>
    </submittedName>
</protein>
<keyword evidence="3" id="KW-1185">Reference proteome</keyword>
<evidence type="ECO:0000313" key="3">
    <source>
        <dbReference type="Proteomes" id="UP001240150"/>
    </source>
</evidence>
<gene>
    <name evidence="2" type="ORF">ACTOB_004446</name>
</gene>
<accession>A0ABY8W7W0</accession>
<proteinExistence type="predicted"/>
<organism evidence="2 3">
    <name type="scientific">Actinoplanes oblitus</name>
    <dbReference type="NCBI Taxonomy" id="3040509"/>
    <lineage>
        <taxon>Bacteria</taxon>
        <taxon>Bacillati</taxon>
        <taxon>Actinomycetota</taxon>
        <taxon>Actinomycetes</taxon>
        <taxon>Micromonosporales</taxon>
        <taxon>Micromonosporaceae</taxon>
        <taxon>Actinoplanes</taxon>
    </lineage>
</organism>
<feature type="signal peptide" evidence="1">
    <location>
        <begin position="1"/>
        <end position="32"/>
    </location>
</feature>
<dbReference type="Proteomes" id="UP001240150">
    <property type="component" value="Chromosome"/>
</dbReference>
<evidence type="ECO:0000256" key="1">
    <source>
        <dbReference type="SAM" id="SignalP"/>
    </source>
</evidence>
<sequence>MDSLRAPRMLFATLVIAAASLPLALSPPAAQAAPDGRIPLSVLREATLDVPAWPADDVRGPSGRLRFHGGQVPIAPRTVPAGQPPYGDSVMILSVAYGDVDHDGADETIVVLGCLIEGGSKQIVAYDRDAAGRIVSLGRVAATTGEIRDIRDASPRVGADGVITALVADYQRCCADPTPQIWQTRGYALRADRFSQVSGPARMPVNPHVTETGVSTGPLTFGPATGGYRYGSVDVTVTHRRGAVPRQVTLLFYPPDGLRRSGDWPKVTTEPDSFSVTVPGPAAGGSVTHRFAFRRPAGSSGGELAVEVTTVPESSPAVPWLTNATAPIRG</sequence>
<reference evidence="2 3" key="1">
    <citation type="submission" date="2023-06" db="EMBL/GenBank/DDBJ databases">
        <authorList>
            <person name="Yushchuk O."/>
            <person name="Binda E."/>
            <person name="Ruckert-Reed C."/>
            <person name="Fedorenko V."/>
            <person name="Kalinowski J."/>
            <person name="Marinelli F."/>
        </authorList>
    </citation>
    <scope>NUCLEOTIDE SEQUENCE [LARGE SCALE GENOMIC DNA]</scope>
    <source>
        <strain evidence="2 3">NRRL 3884</strain>
    </source>
</reference>
<keyword evidence="1" id="KW-0732">Signal</keyword>
<evidence type="ECO:0000313" key="2">
    <source>
        <dbReference type="EMBL" id="WIM92503.1"/>
    </source>
</evidence>